<comment type="caution">
    <text evidence="2">The sequence shown here is derived from an EMBL/GenBank/DDBJ whole genome shotgun (WGS) entry which is preliminary data.</text>
</comment>
<keyword evidence="1" id="KW-1133">Transmembrane helix</keyword>
<evidence type="ECO:0000256" key="1">
    <source>
        <dbReference type="SAM" id="Phobius"/>
    </source>
</evidence>
<dbReference type="Proteomes" id="UP000636709">
    <property type="component" value="Unassembled WGS sequence"/>
</dbReference>
<feature type="transmembrane region" description="Helical" evidence="1">
    <location>
        <begin position="115"/>
        <end position="141"/>
    </location>
</feature>
<dbReference type="PANTHER" id="PTHR34483">
    <property type="entry name" value="OS09G0129800 PROTEIN"/>
    <property type="match status" value="1"/>
</dbReference>
<keyword evidence="1" id="KW-0812">Transmembrane</keyword>
<feature type="transmembrane region" description="Helical" evidence="1">
    <location>
        <begin position="235"/>
        <end position="253"/>
    </location>
</feature>
<dbReference type="AlphaFoldDB" id="A0A835FD85"/>
<protein>
    <submittedName>
        <fullName evidence="2">Uncharacterized protein</fullName>
    </submittedName>
</protein>
<evidence type="ECO:0000313" key="2">
    <source>
        <dbReference type="EMBL" id="KAF8740069.1"/>
    </source>
</evidence>
<dbReference type="PANTHER" id="PTHR34483:SF5">
    <property type="entry name" value="TRANSMEMBRANE PROTEIN"/>
    <property type="match status" value="1"/>
</dbReference>
<proteinExistence type="predicted"/>
<feature type="transmembrane region" description="Helical" evidence="1">
    <location>
        <begin position="153"/>
        <end position="183"/>
    </location>
</feature>
<name>A0A835FD85_9POAL</name>
<keyword evidence="1" id="KW-0472">Membrane</keyword>
<feature type="transmembrane region" description="Helical" evidence="1">
    <location>
        <begin position="189"/>
        <end position="219"/>
    </location>
</feature>
<feature type="transmembrane region" description="Helical" evidence="1">
    <location>
        <begin position="32"/>
        <end position="50"/>
    </location>
</feature>
<gene>
    <name evidence="2" type="ORF">HU200_013829</name>
</gene>
<dbReference type="OrthoDB" id="737323at2759"/>
<sequence length="321" mass="33952">MAAGKSSTTTPSTSFFKILKDGALLPARNRSLFMVVFALAVAYTSLLLLINDLAIKPRADDVLRDVMAFRVTNGTTEAIAPDERDHLLQSLGKDTWRLVWASAAYLLLDVTVGNAVWIVALFAAVATFAGETSSCSFAALLGKARAQQLKGTVLTVAFVYGLQVAYVVLLLSAMAALLVHLFVKGPTGLLLLGFLLLFSAAVFLVYFVFLCALSVVVAVAEPGGMAPVRGRRRRAVLFVAMVGALSFACYRAHALARTRGAVGSTALGMLLGFLYAVAVAGVELFAVCAITAFYYECKESSDAATTTEFVKLASAEPLIGA</sequence>
<keyword evidence="3" id="KW-1185">Reference proteome</keyword>
<organism evidence="2 3">
    <name type="scientific">Digitaria exilis</name>
    <dbReference type="NCBI Taxonomy" id="1010633"/>
    <lineage>
        <taxon>Eukaryota</taxon>
        <taxon>Viridiplantae</taxon>
        <taxon>Streptophyta</taxon>
        <taxon>Embryophyta</taxon>
        <taxon>Tracheophyta</taxon>
        <taxon>Spermatophyta</taxon>
        <taxon>Magnoliopsida</taxon>
        <taxon>Liliopsida</taxon>
        <taxon>Poales</taxon>
        <taxon>Poaceae</taxon>
        <taxon>PACMAD clade</taxon>
        <taxon>Panicoideae</taxon>
        <taxon>Panicodae</taxon>
        <taxon>Paniceae</taxon>
        <taxon>Anthephorinae</taxon>
        <taxon>Digitaria</taxon>
    </lineage>
</organism>
<evidence type="ECO:0000313" key="3">
    <source>
        <dbReference type="Proteomes" id="UP000636709"/>
    </source>
</evidence>
<accession>A0A835FD85</accession>
<reference evidence="2" key="1">
    <citation type="submission" date="2020-07" db="EMBL/GenBank/DDBJ databases">
        <title>Genome sequence and genetic diversity analysis of an under-domesticated orphan crop, white fonio (Digitaria exilis).</title>
        <authorList>
            <person name="Bennetzen J.L."/>
            <person name="Chen S."/>
            <person name="Ma X."/>
            <person name="Wang X."/>
            <person name="Yssel A.E.J."/>
            <person name="Chaluvadi S.R."/>
            <person name="Johnson M."/>
            <person name="Gangashetty P."/>
            <person name="Hamidou F."/>
            <person name="Sanogo M.D."/>
            <person name="Zwaenepoel A."/>
            <person name="Wallace J."/>
            <person name="Van De Peer Y."/>
            <person name="Van Deynze A."/>
        </authorList>
    </citation>
    <scope>NUCLEOTIDE SEQUENCE</scope>
    <source>
        <tissue evidence="2">Leaves</tissue>
    </source>
</reference>
<feature type="transmembrane region" description="Helical" evidence="1">
    <location>
        <begin position="273"/>
        <end position="295"/>
    </location>
</feature>
<dbReference type="EMBL" id="JACEFO010001329">
    <property type="protein sequence ID" value="KAF8740069.1"/>
    <property type="molecule type" value="Genomic_DNA"/>
</dbReference>